<evidence type="ECO:0000313" key="3">
    <source>
        <dbReference type="EMBL" id="TDQ62645.1"/>
    </source>
</evidence>
<dbReference type="InterPro" id="IPR047682">
    <property type="entry name" value="SepH-like"/>
</dbReference>
<keyword evidence="4" id="KW-1185">Reference proteome</keyword>
<comment type="caution">
    <text evidence="3">The sequence shown here is derived from an EMBL/GenBank/DDBJ whole genome shotgun (WGS) entry which is preliminary data.</text>
</comment>
<dbReference type="Pfam" id="PF11268">
    <property type="entry name" value="DUF3071"/>
    <property type="match status" value="1"/>
</dbReference>
<dbReference type="Proteomes" id="UP000295705">
    <property type="component" value="Unassembled WGS sequence"/>
</dbReference>
<feature type="region of interest" description="Disordered" evidence="1">
    <location>
        <begin position="168"/>
        <end position="348"/>
    </location>
</feature>
<dbReference type="EMBL" id="SNYO01000002">
    <property type="protein sequence ID" value="TDQ62645.1"/>
    <property type="molecule type" value="Genomic_DNA"/>
</dbReference>
<proteinExistence type="predicted"/>
<reference evidence="3 4" key="1">
    <citation type="submission" date="2019-03" db="EMBL/GenBank/DDBJ databases">
        <title>Genomic Encyclopedia of Type Strains, Phase IV (KMG-IV): sequencing the most valuable type-strain genomes for metagenomic binning, comparative biology and taxonomic classification.</title>
        <authorList>
            <person name="Goeker M."/>
        </authorList>
    </citation>
    <scope>NUCLEOTIDE SEQUENCE [LARGE SCALE GENOMIC DNA]</scope>
    <source>
        <strain evidence="3 4">DSM 45775</strain>
    </source>
</reference>
<sequence length="348" mass="37092">MRQLRVVGLGDDHETVILEDPIRHERFTVSGDERLRAAARGDVRRLGQMEIEVSSPLRPRDIQARVRAGESVDEVASAAGVSVSHVERFAYPVLLERARVAEIARRAHPVLPTDPTRTDGRTLGEIVSATFVARGQDLDDARWDAHKGDDAQWVVTLSWQAGRSDNVARWSFRPGSSGGTVDPRDDPARELLGREPVGGGPRRVDATAPEPTPTEPTTPEVIEETPALAVSGDTAPARRGAAPSSHTANGTSAPRRSDRGAARRGSPRGERRTVPAVPGPAVPGPAASGPAASGPAVADDQVPTPRSETAEQPAESPETSEGPRRGKRSHPIVPSWEDVLLGTRSPRS</sequence>
<feature type="compositionally biased region" description="Basic and acidic residues" evidence="1">
    <location>
        <begin position="182"/>
        <end position="193"/>
    </location>
</feature>
<dbReference type="RefSeq" id="WP_133825693.1">
    <property type="nucleotide sequence ID" value="NZ_BAABHR010000007.1"/>
</dbReference>
<feature type="compositionally biased region" description="Low complexity" evidence="1">
    <location>
        <begin position="284"/>
        <end position="298"/>
    </location>
</feature>
<name>A0A4R6VL33_9PSEU</name>
<accession>A0A4R6VL33</accession>
<dbReference type="AlphaFoldDB" id="A0A4R6VL33"/>
<dbReference type="NCBIfam" id="NF040712">
    <property type="entry name" value="SepH"/>
    <property type="match status" value="1"/>
</dbReference>
<evidence type="ECO:0000259" key="2">
    <source>
        <dbReference type="Pfam" id="PF11268"/>
    </source>
</evidence>
<evidence type="ECO:0000256" key="1">
    <source>
        <dbReference type="SAM" id="MobiDB-lite"/>
    </source>
</evidence>
<organism evidence="3 4">
    <name type="scientific">Actinomycetospora succinea</name>
    <dbReference type="NCBI Taxonomy" id="663603"/>
    <lineage>
        <taxon>Bacteria</taxon>
        <taxon>Bacillati</taxon>
        <taxon>Actinomycetota</taxon>
        <taxon>Actinomycetes</taxon>
        <taxon>Pseudonocardiales</taxon>
        <taxon>Pseudonocardiaceae</taxon>
        <taxon>Actinomycetospora</taxon>
    </lineage>
</organism>
<evidence type="ECO:0000313" key="4">
    <source>
        <dbReference type="Proteomes" id="UP000295705"/>
    </source>
</evidence>
<protein>
    <submittedName>
        <fullName evidence="3">DUF3071 family protein</fullName>
    </submittedName>
</protein>
<feature type="compositionally biased region" description="Low complexity" evidence="1">
    <location>
        <begin position="217"/>
        <end position="227"/>
    </location>
</feature>
<gene>
    <name evidence="3" type="ORF">EV188_102300</name>
</gene>
<feature type="compositionally biased region" description="Basic and acidic residues" evidence="1">
    <location>
        <begin position="255"/>
        <end position="273"/>
    </location>
</feature>
<feature type="domain" description="DUF3071" evidence="2">
    <location>
        <begin position="1"/>
        <end position="172"/>
    </location>
</feature>
<dbReference type="InterPro" id="IPR021421">
    <property type="entry name" value="DUF3071"/>
</dbReference>
<dbReference type="OrthoDB" id="5180791at2"/>